<protein>
    <submittedName>
        <fullName evidence="2">Putative disulfide interchange protein</fullName>
    </submittedName>
</protein>
<feature type="transmembrane region" description="Helical" evidence="1">
    <location>
        <begin position="73"/>
        <end position="98"/>
    </location>
</feature>
<accession>A0A8S1IBL9</accession>
<organism evidence="2 3">
    <name type="scientific">Staphylococcus aureus</name>
    <dbReference type="NCBI Taxonomy" id="1280"/>
    <lineage>
        <taxon>Bacteria</taxon>
        <taxon>Bacillati</taxon>
        <taxon>Bacillota</taxon>
        <taxon>Bacilli</taxon>
        <taxon>Bacillales</taxon>
        <taxon>Staphylococcaceae</taxon>
        <taxon>Staphylococcus</taxon>
    </lineage>
</organism>
<evidence type="ECO:0000256" key="1">
    <source>
        <dbReference type="SAM" id="Phobius"/>
    </source>
</evidence>
<dbReference type="Proteomes" id="UP000251686">
    <property type="component" value="Unassembled WGS sequence"/>
</dbReference>
<feature type="transmembrane region" description="Helical" evidence="1">
    <location>
        <begin position="118"/>
        <end position="139"/>
    </location>
</feature>
<sequence>MGILIALLGLGMLFGKHLPIKIGSFQVKPGKWSIYFYGIAYAVTSLGCTLPAFMLVVSASLNDNSVTAVIIKFIIYSLGMGIVVTAITMVSLISRQLVQKFLAQLYGFYPKNSSCCDFPLRFVHGLLLVFRFWWHLYILKSNRSGVTKNR</sequence>
<keyword evidence="1" id="KW-0472">Membrane</keyword>
<keyword evidence="1" id="KW-0812">Transmembrane</keyword>
<keyword evidence="1" id="KW-1133">Transmembrane helix</keyword>
<reference evidence="2" key="1">
    <citation type="submission" date="2020-11" db="EMBL/GenBank/DDBJ databases">
        <authorList>
            <consortium name="Pathogen Informatics"/>
        </authorList>
    </citation>
    <scope>NUCLEOTIDE SEQUENCE</scope>
    <source>
        <strain evidence="2">NCTC13131</strain>
    </source>
</reference>
<evidence type="ECO:0000313" key="2">
    <source>
        <dbReference type="EMBL" id="CAD7355275.1"/>
    </source>
</evidence>
<name>A0A8S1IBL9_STAAU</name>
<comment type="caution">
    <text evidence="2">The sequence shown here is derived from an EMBL/GenBank/DDBJ whole genome shotgun (WGS) entry which is preliminary data.</text>
</comment>
<evidence type="ECO:0000313" key="3">
    <source>
        <dbReference type="Proteomes" id="UP000251686"/>
    </source>
</evidence>
<gene>
    <name evidence="2" type="ORF">NCTC13131_06355</name>
</gene>
<proteinExistence type="predicted"/>
<feature type="transmembrane region" description="Helical" evidence="1">
    <location>
        <begin position="35"/>
        <end position="61"/>
    </location>
</feature>
<dbReference type="AlphaFoldDB" id="A0A8S1IBL9"/>
<dbReference type="EMBL" id="UAUZ02000006">
    <property type="protein sequence ID" value="CAD7355275.1"/>
    <property type="molecule type" value="Genomic_DNA"/>
</dbReference>